<dbReference type="Proteomes" id="UP001597010">
    <property type="component" value="Unassembled WGS sequence"/>
</dbReference>
<dbReference type="EMBL" id="JBHTHZ010000013">
    <property type="protein sequence ID" value="MFD0794734.1"/>
    <property type="molecule type" value="Genomic_DNA"/>
</dbReference>
<comment type="caution">
    <text evidence="1">The sequence shown here is derived from an EMBL/GenBank/DDBJ whole genome shotgun (WGS) entry which is preliminary data.</text>
</comment>
<proteinExistence type="predicted"/>
<name>A0ABW3AWQ4_9SPHI</name>
<keyword evidence="2" id="KW-1185">Reference proteome</keyword>
<sequence length="185" mass="20629">MTKITETKMVLKLRNFIFTLLLMCFFCVPGKVAAQENQRPDSDTTYRFVKTPLVKLFVSSGEDSKDSSQLLVQGVRQGSRRLLTFIIQNVKTGEFFIQSGQKVYIYVNNGSTVQLNAQSTAFSTFGGMGYGNYLAADYALSVYDLDFFKVDAVSNIQLQYSGGSLEFDLSIGQSDALKSVLEQIR</sequence>
<evidence type="ECO:0000313" key="1">
    <source>
        <dbReference type="EMBL" id="MFD0794734.1"/>
    </source>
</evidence>
<reference evidence="2" key="1">
    <citation type="journal article" date="2019" name="Int. J. Syst. Evol. Microbiol.">
        <title>The Global Catalogue of Microorganisms (GCM) 10K type strain sequencing project: providing services to taxonomists for standard genome sequencing and annotation.</title>
        <authorList>
            <consortium name="The Broad Institute Genomics Platform"/>
            <consortium name="The Broad Institute Genome Sequencing Center for Infectious Disease"/>
            <person name="Wu L."/>
            <person name="Ma J."/>
        </authorList>
    </citation>
    <scope>NUCLEOTIDE SEQUENCE [LARGE SCALE GENOMIC DNA]</scope>
    <source>
        <strain evidence="2">CCUG 61484</strain>
    </source>
</reference>
<organism evidence="1 2">
    <name type="scientific">Mucilaginibacter litoreus</name>
    <dbReference type="NCBI Taxonomy" id="1048221"/>
    <lineage>
        <taxon>Bacteria</taxon>
        <taxon>Pseudomonadati</taxon>
        <taxon>Bacteroidota</taxon>
        <taxon>Sphingobacteriia</taxon>
        <taxon>Sphingobacteriales</taxon>
        <taxon>Sphingobacteriaceae</taxon>
        <taxon>Mucilaginibacter</taxon>
    </lineage>
</organism>
<evidence type="ECO:0008006" key="3">
    <source>
        <dbReference type="Google" id="ProtNLM"/>
    </source>
</evidence>
<evidence type="ECO:0000313" key="2">
    <source>
        <dbReference type="Proteomes" id="UP001597010"/>
    </source>
</evidence>
<gene>
    <name evidence="1" type="ORF">ACFQZX_13995</name>
</gene>
<dbReference type="RefSeq" id="WP_377116373.1">
    <property type="nucleotide sequence ID" value="NZ_JBHTHZ010000013.1"/>
</dbReference>
<protein>
    <recommendedName>
        <fullName evidence="3">Auto-transporter adhesin head GIN domain-containing protein</fullName>
    </recommendedName>
</protein>
<accession>A0ABW3AWQ4</accession>